<dbReference type="EMBL" id="LR797336">
    <property type="protein sequence ID" value="CAB4203985.1"/>
    <property type="molecule type" value="Genomic_DNA"/>
</dbReference>
<proteinExistence type="predicted"/>
<evidence type="ECO:0000313" key="4">
    <source>
        <dbReference type="EMBL" id="CAB4184636.1"/>
    </source>
</evidence>
<evidence type="ECO:0000313" key="5">
    <source>
        <dbReference type="EMBL" id="CAB4203985.1"/>
    </source>
</evidence>
<dbReference type="EMBL" id="LR798459">
    <property type="protein sequence ID" value="CAB5238299.1"/>
    <property type="molecule type" value="Genomic_DNA"/>
</dbReference>
<dbReference type="EMBL" id="LR796605">
    <property type="protein sequence ID" value="CAB4153624.1"/>
    <property type="molecule type" value="Genomic_DNA"/>
</dbReference>
<dbReference type="EMBL" id="LR796900">
    <property type="protein sequence ID" value="CAB4172861.1"/>
    <property type="molecule type" value="Genomic_DNA"/>
</dbReference>
<evidence type="ECO:0000256" key="1">
    <source>
        <dbReference type="SAM" id="MobiDB-lite"/>
    </source>
</evidence>
<organism evidence="3">
    <name type="scientific">uncultured Caudovirales phage</name>
    <dbReference type="NCBI Taxonomy" id="2100421"/>
    <lineage>
        <taxon>Viruses</taxon>
        <taxon>Duplodnaviria</taxon>
        <taxon>Heunggongvirae</taxon>
        <taxon>Uroviricota</taxon>
        <taxon>Caudoviricetes</taxon>
        <taxon>Peduoviridae</taxon>
        <taxon>Maltschvirus</taxon>
        <taxon>Maltschvirus maltsch</taxon>
    </lineage>
</organism>
<feature type="region of interest" description="Disordered" evidence="1">
    <location>
        <begin position="23"/>
        <end position="45"/>
    </location>
</feature>
<name>A0A6J5PU15_9CAUD</name>
<protein>
    <submittedName>
        <fullName evidence="3">Uncharacterized protein</fullName>
    </submittedName>
</protein>
<reference evidence="3" key="1">
    <citation type="submission" date="2020-05" db="EMBL/GenBank/DDBJ databases">
        <authorList>
            <person name="Chiriac C."/>
            <person name="Salcher M."/>
            <person name="Ghai R."/>
            <person name="Kavagutti S V."/>
        </authorList>
    </citation>
    <scope>NUCLEOTIDE SEQUENCE</scope>
</reference>
<dbReference type="EMBL" id="LR797068">
    <property type="protein sequence ID" value="CAB4184636.1"/>
    <property type="molecule type" value="Genomic_DNA"/>
</dbReference>
<accession>A0A6J5PU15</accession>
<gene>
    <name evidence="4" type="ORF">UFOVP1115_22</name>
    <name evidence="5" type="ORF">UFOVP1390_20</name>
    <name evidence="6" type="ORF">UFOVP1567_21</name>
    <name evidence="2" type="ORF">UFOVP626_14</name>
    <name evidence="3" type="ORF">UFOVP951_9</name>
</gene>
<evidence type="ECO:0000313" key="2">
    <source>
        <dbReference type="EMBL" id="CAB4153624.1"/>
    </source>
</evidence>
<evidence type="ECO:0000313" key="3">
    <source>
        <dbReference type="EMBL" id="CAB4172861.1"/>
    </source>
</evidence>
<sequence length="45" mass="4916">MYDKKMPSKKAIPVAIMVAVGKPKAMPKRGQRTATNMATKAKRGK</sequence>
<evidence type="ECO:0000313" key="6">
    <source>
        <dbReference type="EMBL" id="CAB5238299.1"/>
    </source>
</evidence>